<proteinExistence type="predicted"/>
<keyword evidence="3" id="KW-1185">Reference proteome</keyword>
<dbReference type="RefSeq" id="WP_021234168.1">
    <property type="nucleotide sequence ID" value="NZ_ATHL01000076.1"/>
</dbReference>
<accession>T0ITV1</accession>
<protein>
    <submittedName>
        <fullName evidence="2">Uncharacterized protein</fullName>
    </submittedName>
</protein>
<dbReference type="OrthoDB" id="7509943at2"/>
<feature type="region of interest" description="Disordered" evidence="1">
    <location>
        <begin position="1"/>
        <end position="28"/>
    </location>
</feature>
<dbReference type="EMBL" id="ATHL01000076">
    <property type="protein sequence ID" value="EQB15275.1"/>
    <property type="molecule type" value="Genomic_DNA"/>
</dbReference>
<name>T0ITV1_9SPHN</name>
<evidence type="ECO:0000313" key="3">
    <source>
        <dbReference type="Proteomes" id="UP000015527"/>
    </source>
</evidence>
<organism evidence="2 3">
    <name type="scientific">Novosphingobium lindaniclasticum LE124</name>
    <dbReference type="NCBI Taxonomy" id="1096930"/>
    <lineage>
        <taxon>Bacteria</taxon>
        <taxon>Pseudomonadati</taxon>
        <taxon>Pseudomonadota</taxon>
        <taxon>Alphaproteobacteria</taxon>
        <taxon>Sphingomonadales</taxon>
        <taxon>Sphingomonadaceae</taxon>
        <taxon>Novosphingobium</taxon>
    </lineage>
</organism>
<evidence type="ECO:0000313" key="2">
    <source>
        <dbReference type="EMBL" id="EQB15275.1"/>
    </source>
</evidence>
<feature type="compositionally biased region" description="Basic and acidic residues" evidence="1">
    <location>
        <begin position="9"/>
        <end position="28"/>
    </location>
</feature>
<dbReference type="PATRIC" id="fig|1096930.3.peg.2307"/>
<comment type="caution">
    <text evidence="2">The sequence shown here is derived from an EMBL/GenBank/DDBJ whole genome shotgun (WGS) entry which is preliminary data.</text>
</comment>
<sequence>MNIYAGHRNRNERLVSRDDNSLGKNARRDEPVLQVRLLGESVRAAGQFQRSALGHIDHEHWLERLRADGQRLVDLLTQMGFSPSTDLGSDLPKPGVKHRL</sequence>
<reference evidence="2 3" key="1">
    <citation type="journal article" date="2013" name="Genome Announc.">
        <title>Genome Sequence of Novosphingobium lindaniclasticum LE124T, Isolated from a Hexachlorocyclohexane Dumpsite.</title>
        <authorList>
            <person name="Saxena A."/>
            <person name="Nayyar N."/>
            <person name="Sangwan N."/>
            <person name="Kumari R."/>
            <person name="Khurana J.P."/>
            <person name="Lal R."/>
        </authorList>
    </citation>
    <scope>NUCLEOTIDE SEQUENCE [LARGE SCALE GENOMIC DNA]</scope>
    <source>
        <strain evidence="2 3">LE124</strain>
    </source>
</reference>
<feature type="region of interest" description="Disordered" evidence="1">
    <location>
        <begin position="81"/>
        <end position="100"/>
    </location>
</feature>
<dbReference type="Proteomes" id="UP000015527">
    <property type="component" value="Unassembled WGS sequence"/>
</dbReference>
<gene>
    <name evidence="2" type="ORF">L284_11610</name>
</gene>
<dbReference type="AlphaFoldDB" id="T0ITV1"/>
<evidence type="ECO:0000256" key="1">
    <source>
        <dbReference type="SAM" id="MobiDB-lite"/>
    </source>
</evidence>